<evidence type="ECO:0000259" key="1">
    <source>
        <dbReference type="Pfam" id="PF00535"/>
    </source>
</evidence>
<dbReference type="PANTHER" id="PTHR22916">
    <property type="entry name" value="GLYCOSYLTRANSFERASE"/>
    <property type="match status" value="1"/>
</dbReference>
<sequence>MLLPDRMIGAMASTSKRIKVSVLVVAYNHERYIRQALESVMSQQTDFQFEVIVSEDASTDRTRHIIHSIAERWPDRIHVIESERNLRSNEAVARGLRAAQGKYVSLLDGDDYWISNSKLQTQASFLDENPHCTAIFHNALVARGGTIGPQRWTPSNQRDFSGLDDIWRGNPFATCAGMLRLAPIKDVPEWYTAFFPLTDWPLYILCAEKGKIAFQDENVGVYRMHDGGLFSSLPDSEKRRLISSFYRQMNKVLNFKYDHIVRDACSQYFYDWSVEFSSRGEISQAWECLWRCLMSNGVGGSVSYRQLLRLAKHLLAPRRLSST</sequence>
<reference evidence="2" key="1">
    <citation type="submission" date="2022-08" db="EMBL/GenBank/DDBJ databases">
        <title>Microvirga terrae sp. nov., isolated from soil.</title>
        <authorList>
            <person name="Kim K.H."/>
            <person name="Seo Y.L."/>
            <person name="Kim J.M."/>
            <person name="Lee J.K."/>
            <person name="Han D.M."/>
            <person name="Jeon C.O."/>
        </authorList>
    </citation>
    <scope>NUCLEOTIDE SEQUENCE</scope>
    <source>
        <strain evidence="2">R24</strain>
    </source>
</reference>
<dbReference type="EMBL" id="CP102845">
    <property type="protein sequence ID" value="UVF18436.1"/>
    <property type="molecule type" value="Genomic_DNA"/>
</dbReference>
<protein>
    <submittedName>
        <fullName evidence="2">Glycosyltransferase</fullName>
        <ecNumber evidence="2">2.4.-.-</ecNumber>
    </submittedName>
</protein>
<keyword evidence="2" id="KW-0808">Transferase</keyword>
<dbReference type="InterPro" id="IPR029044">
    <property type="entry name" value="Nucleotide-diphossugar_trans"/>
</dbReference>
<evidence type="ECO:0000313" key="3">
    <source>
        <dbReference type="Proteomes" id="UP001017257"/>
    </source>
</evidence>
<name>A0ABY5RMI2_9HYPH</name>
<keyword evidence="3" id="KW-1185">Reference proteome</keyword>
<feature type="domain" description="Glycosyltransferase 2-like" evidence="1">
    <location>
        <begin position="21"/>
        <end position="169"/>
    </location>
</feature>
<dbReference type="Proteomes" id="UP001017257">
    <property type="component" value="Chromosome"/>
</dbReference>
<dbReference type="RefSeq" id="WP_173947144.1">
    <property type="nucleotide sequence ID" value="NZ_CP102845.1"/>
</dbReference>
<dbReference type="EC" id="2.4.-.-" evidence="2"/>
<dbReference type="Gene3D" id="3.90.550.10">
    <property type="entry name" value="Spore Coat Polysaccharide Biosynthesis Protein SpsA, Chain A"/>
    <property type="match status" value="1"/>
</dbReference>
<dbReference type="SUPFAM" id="SSF53448">
    <property type="entry name" value="Nucleotide-diphospho-sugar transferases"/>
    <property type="match status" value="1"/>
</dbReference>
<keyword evidence="2" id="KW-0328">Glycosyltransferase</keyword>
<accession>A0ABY5RMI2</accession>
<evidence type="ECO:0000313" key="2">
    <source>
        <dbReference type="EMBL" id="UVF18436.1"/>
    </source>
</evidence>
<gene>
    <name evidence="2" type="ORF">HPT29_018310</name>
</gene>
<proteinExistence type="predicted"/>
<dbReference type="Pfam" id="PF00535">
    <property type="entry name" value="Glycos_transf_2"/>
    <property type="match status" value="1"/>
</dbReference>
<dbReference type="GO" id="GO:0016757">
    <property type="term" value="F:glycosyltransferase activity"/>
    <property type="evidence" value="ECO:0007669"/>
    <property type="project" value="UniProtKB-KW"/>
</dbReference>
<organism evidence="2 3">
    <name type="scientific">Microvirga terrae</name>
    <dbReference type="NCBI Taxonomy" id="2740529"/>
    <lineage>
        <taxon>Bacteria</taxon>
        <taxon>Pseudomonadati</taxon>
        <taxon>Pseudomonadota</taxon>
        <taxon>Alphaproteobacteria</taxon>
        <taxon>Hyphomicrobiales</taxon>
        <taxon>Methylobacteriaceae</taxon>
        <taxon>Microvirga</taxon>
    </lineage>
</organism>
<dbReference type="PANTHER" id="PTHR22916:SF3">
    <property type="entry name" value="UDP-GLCNAC:BETAGAL BETA-1,3-N-ACETYLGLUCOSAMINYLTRANSFERASE-LIKE PROTEIN 1"/>
    <property type="match status" value="1"/>
</dbReference>
<dbReference type="InterPro" id="IPR001173">
    <property type="entry name" value="Glyco_trans_2-like"/>
</dbReference>